<comment type="caution">
    <text evidence="2">The sequence shown here is derived from an EMBL/GenBank/DDBJ whole genome shotgun (WGS) entry which is preliminary data.</text>
</comment>
<evidence type="ECO:0000259" key="1">
    <source>
        <dbReference type="Pfam" id="PF00561"/>
    </source>
</evidence>
<dbReference type="EMBL" id="BIFR01000001">
    <property type="protein sequence ID" value="GCE10615.1"/>
    <property type="molecule type" value="Genomic_DNA"/>
</dbReference>
<gene>
    <name evidence="2" type="ORF">KTT_04740</name>
</gene>
<sequence>MLEPRSSFVATDAVRLHYLEWNPVASSVAQAEEQWKPDNVETLSAINEQSNDNDAVPLILLHGLGATADTWRLVANHLGQQRQVFAFDLRGHGASEQSADGYDLITVAEDVISGMARLGLGQVALVGHGWGARVALVIASRHQALISHLILIDCPHVEPRHWPGMTRERFIREQMEPEIYVSRARYLQEWQNELDPIWSPMIEEIVMTYVTLLSDGRLVNLLQAEHQRQIRSSLWDDRAVSYYPRLQCPVLLIPAASQPIPGEEPPEHLEQAAEFSAAKGQMAAQVARAIPHCSVYWMAETAHDIQLQRPQLLADIMLAFLHPLKETFADESLTFNTLFLN</sequence>
<dbReference type="GO" id="GO:0046464">
    <property type="term" value="P:acylglycerol catabolic process"/>
    <property type="evidence" value="ECO:0007669"/>
    <property type="project" value="TreeGrafter"/>
</dbReference>
<evidence type="ECO:0000313" key="3">
    <source>
        <dbReference type="Proteomes" id="UP000287352"/>
    </source>
</evidence>
<dbReference type="GO" id="GO:0016020">
    <property type="term" value="C:membrane"/>
    <property type="evidence" value="ECO:0007669"/>
    <property type="project" value="TreeGrafter"/>
</dbReference>
<dbReference type="GO" id="GO:0047372">
    <property type="term" value="F:monoacylglycerol lipase activity"/>
    <property type="evidence" value="ECO:0007669"/>
    <property type="project" value="TreeGrafter"/>
</dbReference>
<accession>A0A401ZUL6</accession>
<protein>
    <recommendedName>
        <fullName evidence="1">AB hydrolase-1 domain-containing protein</fullName>
    </recommendedName>
</protein>
<dbReference type="PANTHER" id="PTHR43798:SF5">
    <property type="entry name" value="MONOACYLGLYCEROL LIPASE ABHD6"/>
    <property type="match status" value="1"/>
</dbReference>
<dbReference type="SUPFAM" id="SSF53474">
    <property type="entry name" value="alpha/beta-Hydrolases"/>
    <property type="match status" value="1"/>
</dbReference>
<dbReference type="AlphaFoldDB" id="A0A401ZUL6"/>
<reference evidence="3" key="1">
    <citation type="submission" date="2018-12" db="EMBL/GenBank/DDBJ databases">
        <title>Tengunoibacter tsumagoiensis gen. nov., sp. nov., Dictyobacter kobayashii sp. nov., D. alpinus sp. nov., and D. joshuensis sp. nov. and description of Dictyobacteraceae fam. nov. within the order Ktedonobacterales isolated from Tengu-no-mugimeshi.</title>
        <authorList>
            <person name="Wang C.M."/>
            <person name="Zheng Y."/>
            <person name="Sakai Y."/>
            <person name="Toyoda A."/>
            <person name="Minakuchi Y."/>
            <person name="Abe K."/>
            <person name="Yokota A."/>
            <person name="Yabe S."/>
        </authorList>
    </citation>
    <scope>NUCLEOTIDE SEQUENCE [LARGE SCALE GENOMIC DNA]</scope>
    <source>
        <strain evidence="3">Uno3</strain>
    </source>
</reference>
<dbReference type="Proteomes" id="UP000287352">
    <property type="component" value="Unassembled WGS sequence"/>
</dbReference>
<name>A0A401ZUL6_9CHLR</name>
<dbReference type="Gene3D" id="3.40.50.1820">
    <property type="entry name" value="alpha/beta hydrolase"/>
    <property type="match status" value="1"/>
</dbReference>
<proteinExistence type="predicted"/>
<feature type="domain" description="AB hydrolase-1" evidence="1">
    <location>
        <begin position="57"/>
        <end position="170"/>
    </location>
</feature>
<organism evidence="2 3">
    <name type="scientific">Tengunoibacter tsumagoiensis</name>
    <dbReference type="NCBI Taxonomy" id="2014871"/>
    <lineage>
        <taxon>Bacteria</taxon>
        <taxon>Bacillati</taxon>
        <taxon>Chloroflexota</taxon>
        <taxon>Ktedonobacteria</taxon>
        <taxon>Ktedonobacterales</taxon>
        <taxon>Dictyobacteraceae</taxon>
        <taxon>Tengunoibacter</taxon>
    </lineage>
</organism>
<dbReference type="PANTHER" id="PTHR43798">
    <property type="entry name" value="MONOACYLGLYCEROL LIPASE"/>
    <property type="match status" value="1"/>
</dbReference>
<evidence type="ECO:0000313" key="2">
    <source>
        <dbReference type="EMBL" id="GCE10615.1"/>
    </source>
</evidence>
<keyword evidence="3" id="KW-1185">Reference proteome</keyword>
<dbReference type="InterPro" id="IPR000073">
    <property type="entry name" value="AB_hydrolase_1"/>
</dbReference>
<dbReference type="InterPro" id="IPR050266">
    <property type="entry name" value="AB_hydrolase_sf"/>
</dbReference>
<dbReference type="RefSeq" id="WP_126578207.1">
    <property type="nucleotide sequence ID" value="NZ_BIFR01000001.1"/>
</dbReference>
<dbReference type="OrthoDB" id="9775557at2"/>
<dbReference type="Pfam" id="PF00561">
    <property type="entry name" value="Abhydrolase_1"/>
    <property type="match status" value="1"/>
</dbReference>
<dbReference type="InterPro" id="IPR029058">
    <property type="entry name" value="AB_hydrolase_fold"/>
</dbReference>